<accession>A0ACC0CC49</accession>
<dbReference type="EMBL" id="CM044701">
    <property type="protein sequence ID" value="KAI5682553.1"/>
    <property type="molecule type" value="Genomic_DNA"/>
</dbReference>
<proteinExistence type="predicted"/>
<gene>
    <name evidence="1" type="ORF">M9H77_03781</name>
</gene>
<evidence type="ECO:0000313" key="1">
    <source>
        <dbReference type="EMBL" id="KAI5682553.1"/>
    </source>
</evidence>
<comment type="caution">
    <text evidence="1">The sequence shown here is derived from an EMBL/GenBank/DDBJ whole genome shotgun (WGS) entry which is preliminary data.</text>
</comment>
<keyword evidence="2" id="KW-1185">Reference proteome</keyword>
<dbReference type="Proteomes" id="UP001060085">
    <property type="component" value="Linkage Group LG01"/>
</dbReference>
<organism evidence="1 2">
    <name type="scientific">Catharanthus roseus</name>
    <name type="common">Madagascar periwinkle</name>
    <name type="synonym">Vinca rosea</name>
    <dbReference type="NCBI Taxonomy" id="4058"/>
    <lineage>
        <taxon>Eukaryota</taxon>
        <taxon>Viridiplantae</taxon>
        <taxon>Streptophyta</taxon>
        <taxon>Embryophyta</taxon>
        <taxon>Tracheophyta</taxon>
        <taxon>Spermatophyta</taxon>
        <taxon>Magnoliopsida</taxon>
        <taxon>eudicotyledons</taxon>
        <taxon>Gunneridae</taxon>
        <taxon>Pentapetalae</taxon>
        <taxon>asterids</taxon>
        <taxon>lamiids</taxon>
        <taxon>Gentianales</taxon>
        <taxon>Apocynaceae</taxon>
        <taxon>Rauvolfioideae</taxon>
        <taxon>Vinceae</taxon>
        <taxon>Catharanthinae</taxon>
        <taxon>Catharanthus</taxon>
    </lineage>
</organism>
<reference evidence="2" key="1">
    <citation type="journal article" date="2023" name="Nat. Plants">
        <title>Single-cell RNA sequencing provides a high-resolution roadmap for understanding the multicellular compartmentation of specialized metabolism.</title>
        <authorList>
            <person name="Sun S."/>
            <person name="Shen X."/>
            <person name="Li Y."/>
            <person name="Li Y."/>
            <person name="Wang S."/>
            <person name="Li R."/>
            <person name="Zhang H."/>
            <person name="Shen G."/>
            <person name="Guo B."/>
            <person name="Wei J."/>
            <person name="Xu J."/>
            <person name="St-Pierre B."/>
            <person name="Chen S."/>
            <person name="Sun C."/>
        </authorList>
    </citation>
    <scope>NUCLEOTIDE SEQUENCE [LARGE SCALE GENOMIC DNA]</scope>
</reference>
<protein>
    <submittedName>
        <fullName evidence="1">Uncharacterized protein</fullName>
    </submittedName>
</protein>
<evidence type="ECO:0000313" key="2">
    <source>
        <dbReference type="Proteomes" id="UP001060085"/>
    </source>
</evidence>
<name>A0ACC0CC49_CATRO</name>
<sequence>MMPKLKRIEAEGTDKRVQNKLRYWSIRNGDSRGFAFVRYKYQDEVQKAMEKSLMVFQALAYFTFCNTILMKVNVSTTHKGRMLEPVAKAKARSKSRCPRPRVCGGKMREWKLSRPSQALESALFMIPDWNSSWCATNVYLERSDPMISLKPDILPLIAEMTHFTKMAWNVEITNLQQKFFKQGGDLGMVMDSVRNQIENSHQKGTPH</sequence>